<reference evidence="15" key="1">
    <citation type="submission" date="2022-01" db="EMBL/GenBank/DDBJ databases">
        <authorList>
            <person name="King R."/>
        </authorList>
    </citation>
    <scope>NUCLEOTIDE SEQUENCE</scope>
</reference>
<gene>
    <name evidence="15" type="ORF">CEUTPL_LOCUS11708</name>
</gene>
<feature type="region of interest" description="Disordered" evidence="13">
    <location>
        <begin position="483"/>
        <end position="513"/>
    </location>
</feature>
<keyword evidence="16" id="KW-1185">Reference proteome</keyword>
<evidence type="ECO:0000313" key="16">
    <source>
        <dbReference type="Proteomes" id="UP001152799"/>
    </source>
</evidence>
<evidence type="ECO:0000256" key="6">
    <source>
        <dbReference type="ARBA" id="ARBA00022771"/>
    </source>
</evidence>
<feature type="region of interest" description="Disordered" evidence="13">
    <location>
        <begin position="615"/>
        <end position="643"/>
    </location>
</feature>
<dbReference type="GO" id="GO:0008270">
    <property type="term" value="F:zinc ion binding"/>
    <property type="evidence" value="ECO:0007669"/>
    <property type="project" value="UniProtKB-KW"/>
</dbReference>
<dbReference type="Proteomes" id="UP001152799">
    <property type="component" value="Chromosome 7"/>
</dbReference>
<dbReference type="InterPro" id="IPR032714">
    <property type="entry name" value="DZIP1_N"/>
</dbReference>
<dbReference type="Pfam" id="PF25977">
    <property type="entry name" value="DZIP1"/>
    <property type="match status" value="1"/>
</dbReference>
<keyword evidence="9" id="KW-0206">Cytoskeleton</keyword>
<keyword evidence="10" id="KW-0966">Cell projection</keyword>
<dbReference type="OrthoDB" id="515971at2759"/>
<evidence type="ECO:0000259" key="14">
    <source>
        <dbReference type="PROSITE" id="PS50157"/>
    </source>
</evidence>
<keyword evidence="6 11" id="KW-0863">Zinc-finger</keyword>
<feature type="domain" description="C2H2-type" evidence="14">
    <location>
        <begin position="142"/>
        <end position="170"/>
    </location>
</feature>
<dbReference type="PROSITE" id="PS50157">
    <property type="entry name" value="ZINC_FINGER_C2H2_2"/>
    <property type="match status" value="1"/>
</dbReference>
<name>A0A9N9QHZ7_9CUCU</name>
<evidence type="ECO:0000256" key="3">
    <source>
        <dbReference type="ARBA" id="ARBA00009131"/>
    </source>
</evidence>
<evidence type="ECO:0000313" key="15">
    <source>
        <dbReference type="EMBL" id="CAG9771270.1"/>
    </source>
</evidence>
<comment type="subcellular location">
    <subcellularLocation>
        <location evidence="2">Cytoplasm</location>
        <location evidence="2">Cytoskeleton</location>
        <location evidence="2">Cilium basal body</location>
    </subcellularLocation>
    <subcellularLocation>
        <location evidence="1">Cytoplasm</location>
        <location evidence="1">Cytoskeleton</location>
        <location evidence="1">Microtubule organizing center</location>
        <location evidence="1">Centrosome</location>
        <location evidence="1">Centriole</location>
    </subcellularLocation>
</comment>
<evidence type="ECO:0000256" key="11">
    <source>
        <dbReference type="PROSITE-ProRule" id="PRU00042"/>
    </source>
</evidence>
<keyword evidence="4" id="KW-0963">Cytoplasm</keyword>
<evidence type="ECO:0000256" key="12">
    <source>
        <dbReference type="SAM" id="Coils"/>
    </source>
</evidence>
<evidence type="ECO:0000256" key="4">
    <source>
        <dbReference type="ARBA" id="ARBA00022490"/>
    </source>
</evidence>
<dbReference type="GO" id="GO:0005737">
    <property type="term" value="C:cytoplasm"/>
    <property type="evidence" value="ECO:0007669"/>
    <property type="project" value="TreeGrafter"/>
</dbReference>
<sequence length="771" mass="89183">MWFEDYQWHYDYVRLAWDTGFAFDKCKSANLDKNKICIVDVDRIVKERDVASVDRYISTVVQYILDDEQAKVLDTNFVKIFRISQLAVEYLLFCKKYLDNTVTLLKKELTKNKEENTELKLYVEDLQGHVETLTKQQVFASFKCSLCSKVFGSEDYLNAHIKRRHNNQNLETSNFETDRLNMEIKELKERLNNTEKLLKEKEEQSTEKNNNINENSNMLELLKKFDSFKNQVEDELKELKRQKSFYEENYSKLFNIVVQNKENIEPKTQMEKTETTTQTDKVLHLENVQNKNVLEVQEQSDQQNHEEQNIVEAKISATLAGIEGQMQAFWNRLSDIEQNKTNDTIQTKDNDNIEIKEVKPRAKPRSKWTKPTRNSVIVAENIETRETLINAIKELQDKQKKEDIVAKDVSEKSLKRTKSVIIEKVSSEEESESEEESQSESESEESESEESEEPIKKPAEVLVKESKAKLSVRTPEYSPCSAKVMKEKVKEKPSVSNNLDKQTHSRRSNNSNKSVIDINKQVEEMVYHRLQDLGISDNWKGLPQRSFDRALEIINHQATLTKKTFPNFTSIKKKIKNIINKKCDEKMNNKTQLEVKRSGTKSNIEKLQNIVRIGYRPKSSMRNSPNHKSPKREINPALYDTDSESENIVKQNSHKTNLYSNVVAELKSLSKKPSSDDESLEEAKKGVLKSFPSVVSLSKKKVLFDLASESSKLQEVLFQKQGGSTTSIASSILGEKVTDKSQDVEDKEKINSKKVEKDLDLMSDFDLSDLE</sequence>
<keyword evidence="7" id="KW-0862">Zinc</keyword>
<feature type="compositionally biased region" description="Basic and acidic residues" evidence="13">
    <location>
        <begin position="484"/>
        <end position="493"/>
    </location>
</feature>
<keyword evidence="5" id="KW-0479">Metal-binding</keyword>
<dbReference type="InterPro" id="IPR051241">
    <property type="entry name" value="DZIP_RILPL"/>
</dbReference>
<keyword evidence="8 12" id="KW-0175">Coiled coil</keyword>
<dbReference type="Pfam" id="PF13815">
    <property type="entry name" value="Dzip-like_N"/>
    <property type="match status" value="1"/>
</dbReference>
<dbReference type="PROSITE" id="PS00028">
    <property type="entry name" value="ZINC_FINGER_C2H2_1"/>
    <property type="match status" value="1"/>
</dbReference>
<feature type="coiled-coil region" evidence="12">
    <location>
        <begin position="170"/>
        <end position="256"/>
    </location>
</feature>
<evidence type="ECO:0000256" key="8">
    <source>
        <dbReference type="ARBA" id="ARBA00023054"/>
    </source>
</evidence>
<evidence type="ECO:0000256" key="13">
    <source>
        <dbReference type="SAM" id="MobiDB-lite"/>
    </source>
</evidence>
<evidence type="ECO:0000256" key="5">
    <source>
        <dbReference type="ARBA" id="ARBA00022723"/>
    </source>
</evidence>
<evidence type="ECO:0000256" key="7">
    <source>
        <dbReference type="ARBA" id="ARBA00022833"/>
    </source>
</evidence>
<evidence type="ECO:0000256" key="2">
    <source>
        <dbReference type="ARBA" id="ARBA00004120"/>
    </source>
</evidence>
<evidence type="ECO:0000256" key="10">
    <source>
        <dbReference type="ARBA" id="ARBA00023273"/>
    </source>
</evidence>
<dbReference type="InterPro" id="IPR058883">
    <property type="entry name" value="DZIP1_dom"/>
</dbReference>
<dbReference type="Gene3D" id="3.30.160.60">
    <property type="entry name" value="Classic Zinc Finger"/>
    <property type="match status" value="1"/>
</dbReference>
<dbReference type="EMBL" id="OU892283">
    <property type="protein sequence ID" value="CAG9771270.1"/>
    <property type="molecule type" value="Genomic_DNA"/>
</dbReference>
<dbReference type="PANTHER" id="PTHR21502">
    <property type="entry name" value="ZINC FINGER PROTEIN DZIP1"/>
    <property type="match status" value="1"/>
</dbReference>
<dbReference type="GO" id="GO:0005814">
    <property type="term" value="C:centriole"/>
    <property type="evidence" value="ECO:0007669"/>
    <property type="project" value="UniProtKB-SubCell"/>
</dbReference>
<proteinExistence type="inferred from homology"/>
<dbReference type="GO" id="GO:0060271">
    <property type="term" value="P:cilium assembly"/>
    <property type="evidence" value="ECO:0007669"/>
    <property type="project" value="TreeGrafter"/>
</dbReference>
<feature type="compositionally biased region" description="Acidic residues" evidence="13">
    <location>
        <begin position="428"/>
        <end position="452"/>
    </location>
</feature>
<feature type="compositionally biased region" description="Basic and acidic residues" evidence="13">
    <location>
        <begin position="453"/>
        <end position="462"/>
    </location>
</feature>
<evidence type="ECO:0000256" key="9">
    <source>
        <dbReference type="ARBA" id="ARBA00023212"/>
    </source>
</evidence>
<dbReference type="PANTHER" id="PTHR21502:SF3">
    <property type="entry name" value="CILIUM ASSEMBLY PROTEIN DZIP1L"/>
    <property type="match status" value="1"/>
</dbReference>
<comment type="similarity">
    <text evidence="3">Belongs to the DZIP C2H2-type zinc-finger protein family.</text>
</comment>
<organism evidence="15 16">
    <name type="scientific">Ceutorhynchus assimilis</name>
    <name type="common">cabbage seed weevil</name>
    <dbReference type="NCBI Taxonomy" id="467358"/>
    <lineage>
        <taxon>Eukaryota</taxon>
        <taxon>Metazoa</taxon>
        <taxon>Ecdysozoa</taxon>
        <taxon>Arthropoda</taxon>
        <taxon>Hexapoda</taxon>
        <taxon>Insecta</taxon>
        <taxon>Pterygota</taxon>
        <taxon>Neoptera</taxon>
        <taxon>Endopterygota</taxon>
        <taxon>Coleoptera</taxon>
        <taxon>Polyphaga</taxon>
        <taxon>Cucujiformia</taxon>
        <taxon>Curculionidae</taxon>
        <taxon>Ceutorhynchinae</taxon>
        <taxon>Ceutorhynchus</taxon>
    </lineage>
</organism>
<evidence type="ECO:0000256" key="1">
    <source>
        <dbReference type="ARBA" id="ARBA00004114"/>
    </source>
</evidence>
<protein>
    <recommendedName>
        <fullName evidence="14">C2H2-type domain-containing protein</fullName>
    </recommendedName>
</protein>
<dbReference type="GO" id="GO:0036064">
    <property type="term" value="C:ciliary basal body"/>
    <property type="evidence" value="ECO:0007669"/>
    <property type="project" value="TreeGrafter"/>
</dbReference>
<dbReference type="SMART" id="SM00355">
    <property type="entry name" value="ZnF_C2H2"/>
    <property type="match status" value="1"/>
</dbReference>
<feature type="region of interest" description="Disordered" evidence="13">
    <location>
        <begin position="423"/>
        <end position="462"/>
    </location>
</feature>
<dbReference type="AlphaFoldDB" id="A0A9N9QHZ7"/>
<accession>A0A9N9QHZ7</accession>
<dbReference type="InterPro" id="IPR013087">
    <property type="entry name" value="Znf_C2H2_type"/>
</dbReference>